<feature type="transmembrane region" description="Helical" evidence="2">
    <location>
        <begin position="20"/>
        <end position="40"/>
    </location>
</feature>
<reference evidence="4" key="1">
    <citation type="submission" date="2021-05" db="EMBL/GenBank/DDBJ databases">
        <title>Direct Submission.</title>
        <authorList>
            <person name="Li K."/>
            <person name="Gao J."/>
        </authorList>
    </citation>
    <scope>NUCLEOTIDE SEQUENCE [LARGE SCALE GENOMIC DNA]</scope>
    <source>
        <strain evidence="4">HDS12</strain>
    </source>
</reference>
<gene>
    <name evidence="3" type="ORF">KGD83_22895</name>
</gene>
<dbReference type="RefSeq" id="WP_212641116.1">
    <property type="nucleotide sequence ID" value="NZ_CP074132.1"/>
</dbReference>
<feature type="region of interest" description="Disordered" evidence="1">
    <location>
        <begin position="221"/>
        <end position="301"/>
    </location>
</feature>
<organism evidence="3 4">
    <name type="scientific">Nocardiopsis akebiae</name>
    <dbReference type="NCBI Taxonomy" id="2831968"/>
    <lineage>
        <taxon>Bacteria</taxon>
        <taxon>Bacillati</taxon>
        <taxon>Actinomycetota</taxon>
        <taxon>Actinomycetes</taxon>
        <taxon>Streptosporangiales</taxon>
        <taxon>Nocardiopsidaceae</taxon>
        <taxon>Nocardiopsis</taxon>
    </lineage>
</organism>
<keyword evidence="2" id="KW-0472">Membrane</keyword>
<evidence type="ECO:0000313" key="4">
    <source>
        <dbReference type="Proteomes" id="UP000678016"/>
    </source>
</evidence>
<evidence type="ECO:0000256" key="2">
    <source>
        <dbReference type="SAM" id="Phobius"/>
    </source>
</evidence>
<proteinExistence type="predicted"/>
<feature type="compositionally biased region" description="Low complexity" evidence="1">
    <location>
        <begin position="258"/>
        <end position="279"/>
    </location>
</feature>
<feature type="compositionally biased region" description="Low complexity" evidence="1">
    <location>
        <begin position="235"/>
        <end position="245"/>
    </location>
</feature>
<protein>
    <submittedName>
        <fullName evidence="3">Uncharacterized protein</fullName>
    </submittedName>
</protein>
<keyword evidence="2" id="KW-1133">Transmembrane helix</keyword>
<sequence length="379" mass="40342">MRPRRERRHTVTPVTPLTRAHLVAAATVVVVVPCVLYPLIGLWTLLWIPVVLVLGALVVHSGDAAAVAAAPNAADATAGSSSGRVHGGPDGTLRAFGERGGARGTRIRPVALASAAQDYDLVFSAVVHWRWEGHVDLSLRNPVAPAVLAVVIRASALARGVEPGDHGTAECELAARLAVETAVTGAGVVVWAEEVSLRLSEEDAERLRRMAALRKDRELREAVRDAEEGLEDLPPARVGRATAPRPTAPSSPRPEGPPRSAVDAGLDAFGGLDPLDDPLGLGGDDGPDPSPGPGSDVDEEGYESYWWPADEGPESAERDVQVAILRGLVDSFEDVEERAKFVHEQVVVLERGGFTELALRIREEYPEPEGRGPDTEEPR</sequence>
<accession>A0ABX8C3Q9</accession>
<evidence type="ECO:0000256" key="1">
    <source>
        <dbReference type="SAM" id="MobiDB-lite"/>
    </source>
</evidence>
<dbReference type="Proteomes" id="UP000678016">
    <property type="component" value="Chromosome"/>
</dbReference>
<dbReference type="EMBL" id="CP074132">
    <property type="protein sequence ID" value="QUX28087.1"/>
    <property type="molecule type" value="Genomic_DNA"/>
</dbReference>
<keyword evidence="2" id="KW-0812">Transmembrane</keyword>
<name>A0ABX8C3Q9_9ACTN</name>
<feature type="compositionally biased region" description="Pro residues" evidence="1">
    <location>
        <begin position="246"/>
        <end position="257"/>
    </location>
</feature>
<keyword evidence="4" id="KW-1185">Reference proteome</keyword>
<evidence type="ECO:0000313" key="3">
    <source>
        <dbReference type="EMBL" id="QUX28087.1"/>
    </source>
</evidence>